<keyword evidence="4" id="KW-1185">Reference proteome</keyword>
<dbReference type="PANTHER" id="PTHR36120">
    <property type="entry name" value="FUCOSE ISOMERASE"/>
    <property type="match status" value="1"/>
</dbReference>
<dbReference type="SUPFAM" id="SSF53743">
    <property type="entry name" value="FucI/AraA N-terminal and middle domains"/>
    <property type="match status" value="1"/>
</dbReference>
<proteinExistence type="predicted"/>
<name>A0A975ZPT5_9RHOB</name>
<keyword evidence="2" id="KW-0119">Carbohydrate metabolism</keyword>
<dbReference type="InterPro" id="IPR009015">
    <property type="entry name" value="Fucose_isomerase_N/cen_sf"/>
</dbReference>
<dbReference type="GO" id="GO:0005737">
    <property type="term" value="C:cytoplasm"/>
    <property type="evidence" value="ECO:0007669"/>
    <property type="project" value="InterPro"/>
</dbReference>
<gene>
    <name evidence="3" type="ORF">SAMN04487940_11537</name>
</gene>
<dbReference type="GeneID" id="80819836"/>
<reference evidence="3 4" key="1">
    <citation type="submission" date="2016-10" db="EMBL/GenBank/DDBJ databases">
        <authorList>
            <person name="Varghese N."/>
            <person name="Submissions S."/>
        </authorList>
    </citation>
    <scope>NUCLEOTIDE SEQUENCE [LARGE SCALE GENOMIC DNA]</scope>
    <source>
        <strain evidence="3 4">FF3</strain>
    </source>
</reference>
<evidence type="ECO:0000256" key="2">
    <source>
        <dbReference type="ARBA" id="ARBA00023277"/>
    </source>
</evidence>
<organism evidence="3 4">
    <name type="scientific">Marinovum algicola</name>
    <dbReference type="NCBI Taxonomy" id="42444"/>
    <lineage>
        <taxon>Bacteria</taxon>
        <taxon>Pseudomonadati</taxon>
        <taxon>Pseudomonadota</taxon>
        <taxon>Alphaproteobacteria</taxon>
        <taxon>Rhodobacterales</taxon>
        <taxon>Roseobacteraceae</taxon>
        <taxon>Marinovum</taxon>
    </lineage>
</organism>
<evidence type="ECO:0000256" key="1">
    <source>
        <dbReference type="ARBA" id="ARBA00023235"/>
    </source>
</evidence>
<accession>A0A975ZPT5</accession>
<dbReference type="RefSeq" id="WP_074837777.1">
    <property type="nucleotide sequence ID" value="NZ_FNYY01000015.1"/>
</dbReference>
<dbReference type="AlphaFoldDB" id="A0A975ZPT5"/>
<dbReference type="PANTHER" id="PTHR36120:SF1">
    <property type="entry name" value="L-FUCOSE ISOMERASE C-TERMINAL DOMAIN-CONTAINING PROTEIN"/>
    <property type="match status" value="1"/>
</dbReference>
<dbReference type="EMBL" id="FNYY01000015">
    <property type="protein sequence ID" value="SEJ95655.1"/>
    <property type="molecule type" value="Genomic_DNA"/>
</dbReference>
<dbReference type="Proteomes" id="UP000182932">
    <property type="component" value="Unassembled WGS sequence"/>
</dbReference>
<protein>
    <submittedName>
        <fullName evidence="3">L-fucose isomerase</fullName>
    </submittedName>
</protein>
<evidence type="ECO:0000313" key="4">
    <source>
        <dbReference type="Proteomes" id="UP000182932"/>
    </source>
</evidence>
<dbReference type="GO" id="GO:0016861">
    <property type="term" value="F:intramolecular oxidoreductase activity, interconverting aldoses and ketoses"/>
    <property type="evidence" value="ECO:0007669"/>
    <property type="project" value="InterPro"/>
</dbReference>
<sequence>MPLVIGLIKASLPSYFPERHGVFDAALAALEEIAGACGARIVEAEGVPMTGAEAQKALDQCRGQGAEFILLLHGGFTMGDVARQIALSDLPMGVWATPEPGHEGDIQLNNFVSLNMSLSIARGVRDLRRNPVQWYFGASEDTALRARLGRSFRALSARAALRDARVGVIGGLAPTFYNMAVSPDTLKRATGVEPVHVDMHRLTATMAACGAEPVAQEVAAMAARAEVRGVSDAQMALTARAALALRQIVAEDGFAGLAVSDWPALQDDPGMHPGAAFTWLEEVDNLPLASEGDVLGTVTQIVTRALTGRVGSLLDMTSPQLDADRILMWHGGGGPLYMGGAEAAWINHPMIGRGTPDGPRFGAIADFVFPDGPHTVLRVARSGSAAFGFEAEVRAGDESGFTGCRGWVTDFRSARGAHSAGDIVTSVMEHGLDHHFVLVPGSFASDFREFTAWMAMEPLEIISEHDGLANGIG</sequence>
<dbReference type="GO" id="GO:0005996">
    <property type="term" value="P:monosaccharide metabolic process"/>
    <property type="evidence" value="ECO:0007669"/>
    <property type="project" value="InterPro"/>
</dbReference>
<keyword evidence="1 3" id="KW-0413">Isomerase</keyword>
<evidence type="ECO:0000313" key="3">
    <source>
        <dbReference type="EMBL" id="SEJ95655.1"/>
    </source>
</evidence>
<comment type="caution">
    <text evidence="3">The sequence shown here is derived from an EMBL/GenBank/DDBJ whole genome shotgun (WGS) entry which is preliminary data.</text>
</comment>